<feature type="domain" description="Bacterial type II secretion system protein E" evidence="2">
    <location>
        <begin position="197"/>
        <end position="211"/>
    </location>
</feature>
<evidence type="ECO:0000313" key="3">
    <source>
        <dbReference type="EMBL" id="KYO65841.1"/>
    </source>
</evidence>
<keyword evidence="4" id="KW-1185">Reference proteome</keyword>
<evidence type="ECO:0000256" key="1">
    <source>
        <dbReference type="ARBA" id="ARBA00006611"/>
    </source>
</evidence>
<dbReference type="Gene3D" id="3.30.450.90">
    <property type="match status" value="1"/>
</dbReference>
<dbReference type="InterPro" id="IPR001482">
    <property type="entry name" value="T2SS/T4SS_dom"/>
</dbReference>
<dbReference type="GO" id="GO:0016887">
    <property type="term" value="F:ATP hydrolysis activity"/>
    <property type="evidence" value="ECO:0007669"/>
    <property type="project" value="InterPro"/>
</dbReference>
<reference evidence="3 4" key="1">
    <citation type="submission" date="2015-12" db="EMBL/GenBank/DDBJ databases">
        <title>Draft genome of Thermovenabulum gondwanense isolated from a red thermophilic microbial mat colonisisng an outflow channel of a bore well.</title>
        <authorList>
            <person name="Patel B.K."/>
        </authorList>
    </citation>
    <scope>NUCLEOTIDE SEQUENCE [LARGE SCALE GENOMIC DNA]</scope>
    <source>
        <strain evidence="3 4">R270</strain>
    </source>
</reference>
<dbReference type="Proteomes" id="UP000075737">
    <property type="component" value="Unassembled WGS sequence"/>
</dbReference>
<dbReference type="SUPFAM" id="SSF52540">
    <property type="entry name" value="P-loop containing nucleoside triphosphate hydrolases"/>
    <property type="match status" value="1"/>
</dbReference>
<evidence type="ECO:0000259" key="2">
    <source>
        <dbReference type="PROSITE" id="PS00662"/>
    </source>
</evidence>
<comment type="caution">
    <text evidence="3">The sequence shown here is derived from an EMBL/GenBank/DDBJ whole genome shotgun (WGS) entry which is preliminary data.</text>
</comment>
<evidence type="ECO:0000313" key="4">
    <source>
        <dbReference type="Proteomes" id="UP000075737"/>
    </source>
</evidence>
<dbReference type="InterPro" id="IPR027417">
    <property type="entry name" value="P-loop_NTPase"/>
</dbReference>
<dbReference type="PANTHER" id="PTHR30486">
    <property type="entry name" value="TWITCHING MOTILITY PROTEIN PILT"/>
    <property type="match status" value="1"/>
</dbReference>
<dbReference type="SMART" id="SM00382">
    <property type="entry name" value="AAA"/>
    <property type="match status" value="1"/>
</dbReference>
<protein>
    <submittedName>
        <fullName evidence="3">Twitching mobility protein</fullName>
    </submittedName>
</protein>
<dbReference type="GO" id="GO:0005524">
    <property type="term" value="F:ATP binding"/>
    <property type="evidence" value="ECO:0007669"/>
    <property type="project" value="InterPro"/>
</dbReference>
<dbReference type="NCBIfam" id="TIGR01420">
    <property type="entry name" value="pilT_fam"/>
    <property type="match status" value="1"/>
</dbReference>
<dbReference type="EMBL" id="LOHZ01000032">
    <property type="protein sequence ID" value="KYO65841.1"/>
    <property type="molecule type" value="Genomic_DNA"/>
</dbReference>
<organism evidence="3 4">
    <name type="scientific">Thermovenabulum gondwanense</name>
    <dbReference type="NCBI Taxonomy" id="520767"/>
    <lineage>
        <taxon>Bacteria</taxon>
        <taxon>Bacillati</taxon>
        <taxon>Bacillota</taxon>
        <taxon>Clostridia</taxon>
        <taxon>Thermosediminibacterales</taxon>
        <taxon>Thermosediminibacteraceae</taxon>
        <taxon>Thermovenabulum</taxon>
    </lineage>
</organism>
<dbReference type="STRING" id="520767.ATZ99_14790"/>
<dbReference type="Gene3D" id="3.40.50.300">
    <property type="entry name" value="P-loop containing nucleotide triphosphate hydrolases"/>
    <property type="match status" value="1"/>
</dbReference>
<dbReference type="CDD" id="cd01131">
    <property type="entry name" value="PilT"/>
    <property type="match status" value="1"/>
</dbReference>
<sequence>MEEKRFLKILEKALNKRASDIHISVNLPPVLRVDGKLFLMEEEEKFSVKDLEEITRIILTKEKFDKFKENGEIDFAYSVSGLGRFRVNLYLQRGTPALAIRTISDKIPSFEELEIPSILKNFSLMEKGLIIVTGPTGTGKSTTLAAMIDYINKEKNCHIITIEDPIEYLHRHKKSIIHQRELGEDTRSFDRALVSALREDPDVIMIGEMRDLNTMAAAITAAETGHLVMSTLHTSSAAGAIERIIDIFPPHQQNQIRVQLSDILLCVVAQKLLPKKDGDGRVAAFEILIATPAVKNLIREGKTHQLFSAIQTGARFGMQTMEQAIQNLFKRGLISKEVHDKHITELSFIQ</sequence>
<dbReference type="RefSeq" id="WP_068748598.1">
    <property type="nucleotide sequence ID" value="NZ_LOHZ01000032.1"/>
</dbReference>
<name>A0A161PU85_9FIRM</name>
<dbReference type="PATRIC" id="fig|520767.4.peg.1584"/>
<dbReference type="InterPro" id="IPR003593">
    <property type="entry name" value="AAA+_ATPase"/>
</dbReference>
<dbReference type="PROSITE" id="PS00662">
    <property type="entry name" value="T2SP_E"/>
    <property type="match status" value="1"/>
</dbReference>
<dbReference type="InterPro" id="IPR050921">
    <property type="entry name" value="T4SS_GSP_E_ATPase"/>
</dbReference>
<dbReference type="OrthoDB" id="9808272at2"/>
<dbReference type="Pfam" id="PF00437">
    <property type="entry name" value="T2SSE"/>
    <property type="match status" value="1"/>
</dbReference>
<comment type="similarity">
    <text evidence="1">Belongs to the GSP E family.</text>
</comment>
<dbReference type="AlphaFoldDB" id="A0A161PU85"/>
<dbReference type="PANTHER" id="PTHR30486:SF16">
    <property type="entry name" value="TWITCHING MOTILITY PROTEIN PILT"/>
    <property type="match status" value="1"/>
</dbReference>
<accession>A0A161PU85</accession>
<proteinExistence type="inferred from homology"/>
<dbReference type="InterPro" id="IPR006321">
    <property type="entry name" value="PilT/PilU"/>
</dbReference>
<gene>
    <name evidence="3" type="primary">pilT</name>
    <name evidence="3" type="ORF">ATZ99_14790</name>
</gene>